<dbReference type="Proteomes" id="UP000054630">
    <property type="component" value="Unassembled WGS sequence"/>
</dbReference>
<dbReference type="Pfam" id="PF00201">
    <property type="entry name" value="UDPGT"/>
    <property type="match status" value="1"/>
</dbReference>
<sequence length="713" mass="80325">MACTDNSAQLSLYNLLSQWISAILNFRHSNKMSCLDVRISLKCTFEICSELLNVQLQCTEGKVSIIVIAEYCEVIDRICRRLNISSAIALSGTCRQIFIMNFVKETETLFLVYCKDNIKKQLHIGLFMNTGPYSHDIMMQQVADDLSSRGFKVTMLQIRVFNFNFTLPKSNYNWSIVQYDYSRPETNTIMNAAMNQIWHGPVPMGGGTFNYKGIFTFHQLYESHAKACQSALKDADYMRKVQEMKLDIIAIDYVLNECAIGISSILKIPRVYLSNYPMVEVYTDNFGVPSNPSYVPALVSHTGSKMSFFERVLNTATHVALIFARVGLFWRSSKMFRDAGYSAELRQEERDTIFYGTPLEFLLDGPRPIANTVKYFGCMKCSGIKPRHVSDVYGTTPNKDVIVASFGTCSSASQLPERVIKSFSSAFSQFKQYQVVLQIPGIEKYNNSLPSNVIAAKWIPLMQLLGDPSVKLLISHGGVSTTLEAINNAVPVLGIPLQGDQMYNVGRLVEKGVADVLFVNSLSGEKLSHKLRKMLQISQNDSFLNPDQYYAVKKYREKTLKMKLMLSSYQTFERKAKKRAGISAPAFWIEWAARHFTSKDMRRKFLVMKFTDRMCGNIFCNFDSCNLLLSNLVKCTFPLNAHDFGLTKFSVLRLQDSLLAIGKGTIGAFPAALGLSSAITTIDAIALLMLSKVDCLLYQNKHAHQKQLELAQS</sequence>
<dbReference type="PANTHER" id="PTHR48043">
    <property type="entry name" value="EG:EG0003.4 PROTEIN-RELATED"/>
    <property type="match status" value="1"/>
</dbReference>
<evidence type="ECO:0000313" key="7">
    <source>
        <dbReference type="Proteomes" id="UP000054630"/>
    </source>
</evidence>
<evidence type="ECO:0000256" key="2">
    <source>
        <dbReference type="ARBA" id="ARBA00012544"/>
    </source>
</evidence>
<dbReference type="PANTHER" id="PTHR48043:SF68">
    <property type="entry name" value="GLUCURONOSYLTRANSFERASE"/>
    <property type="match status" value="1"/>
</dbReference>
<dbReference type="PROSITE" id="PS00375">
    <property type="entry name" value="UDPGT"/>
    <property type="match status" value="1"/>
</dbReference>
<dbReference type="STRING" id="6336.A0A0V0SGN9"/>
<dbReference type="InterPro" id="IPR035595">
    <property type="entry name" value="UDP_glycos_trans_CS"/>
</dbReference>
<comment type="similarity">
    <text evidence="1">Belongs to the UDP-glycosyltransferase family.</text>
</comment>
<protein>
    <recommendedName>
        <fullName evidence="2">glucuronosyltransferase</fullName>
        <ecNumber evidence="2">2.4.1.17</ecNumber>
    </recommendedName>
</protein>
<dbReference type="GO" id="GO:0015020">
    <property type="term" value="F:glucuronosyltransferase activity"/>
    <property type="evidence" value="ECO:0007669"/>
    <property type="project" value="UniProtKB-EC"/>
</dbReference>
<keyword evidence="4 6" id="KW-0808">Transferase</keyword>
<evidence type="ECO:0000256" key="3">
    <source>
        <dbReference type="ARBA" id="ARBA00022676"/>
    </source>
</evidence>
<evidence type="ECO:0000256" key="1">
    <source>
        <dbReference type="ARBA" id="ARBA00009995"/>
    </source>
</evidence>
<dbReference type="OrthoDB" id="5835829at2759"/>
<dbReference type="AlphaFoldDB" id="A0A0V0SGN9"/>
<comment type="catalytic activity">
    <reaction evidence="5">
        <text>glucuronate acceptor + UDP-alpha-D-glucuronate = acceptor beta-D-glucuronoside + UDP + H(+)</text>
        <dbReference type="Rhea" id="RHEA:21032"/>
        <dbReference type="ChEBI" id="CHEBI:15378"/>
        <dbReference type="ChEBI" id="CHEBI:58052"/>
        <dbReference type="ChEBI" id="CHEBI:58223"/>
        <dbReference type="ChEBI" id="CHEBI:132367"/>
        <dbReference type="ChEBI" id="CHEBI:132368"/>
        <dbReference type="EC" id="2.4.1.17"/>
    </reaction>
</comment>
<dbReference type="SUPFAM" id="SSF53756">
    <property type="entry name" value="UDP-Glycosyltransferase/glycogen phosphorylase"/>
    <property type="match status" value="1"/>
</dbReference>
<reference evidence="6 7" key="1">
    <citation type="submission" date="2015-01" db="EMBL/GenBank/DDBJ databases">
        <title>Evolution of Trichinella species and genotypes.</title>
        <authorList>
            <person name="Korhonen P.K."/>
            <person name="Edoardo P."/>
            <person name="Giuseppe L.R."/>
            <person name="Gasser R.B."/>
        </authorList>
    </citation>
    <scope>NUCLEOTIDE SEQUENCE [LARGE SCALE GENOMIC DNA]</scope>
    <source>
        <strain evidence="6">ISS37</strain>
    </source>
</reference>
<evidence type="ECO:0000256" key="4">
    <source>
        <dbReference type="ARBA" id="ARBA00022679"/>
    </source>
</evidence>
<dbReference type="Gene3D" id="3.40.50.2000">
    <property type="entry name" value="Glycogen Phosphorylase B"/>
    <property type="match status" value="1"/>
</dbReference>
<name>A0A0V0SGN9_9BILA</name>
<comment type="caution">
    <text evidence="6">The sequence shown here is derived from an EMBL/GenBank/DDBJ whole genome shotgun (WGS) entry which is preliminary data.</text>
</comment>
<organism evidence="6 7">
    <name type="scientific">Trichinella nelsoni</name>
    <dbReference type="NCBI Taxonomy" id="6336"/>
    <lineage>
        <taxon>Eukaryota</taxon>
        <taxon>Metazoa</taxon>
        <taxon>Ecdysozoa</taxon>
        <taxon>Nematoda</taxon>
        <taxon>Enoplea</taxon>
        <taxon>Dorylaimia</taxon>
        <taxon>Trichinellida</taxon>
        <taxon>Trichinellidae</taxon>
        <taxon>Trichinella</taxon>
    </lineage>
</organism>
<dbReference type="InterPro" id="IPR002213">
    <property type="entry name" value="UDP_glucos_trans"/>
</dbReference>
<gene>
    <name evidence="6" type="primary">UGT2B14</name>
    <name evidence="6" type="ORF">T07_59</name>
</gene>
<evidence type="ECO:0000256" key="5">
    <source>
        <dbReference type="ARBA" id="ARBA00047475"/>
    </source>
</evidence>
<keyword evidence="7" id="KW-1185">Reference proteome</keyword>
<proteinExistence type="inferred from homology"/>
<dbReference type="InterPro" id="IPR050271">
    <property type="entry name" value="UDP-glycosyltransferase"/>
</dbReference>
<dbReference type="CDD" id="cd03784">
    <property type="entry name" value="GT1_Gtf-like"/>
    <property type="match status" value="1"/>
</dbReference>
<keyword evidence="3" id="KW-0328">Glycosyltransferase</keyword>
<accession>A0A0V0SGN9</accession>
<dbReference type="EC" id="2.4.1.17" evidence="2"/>
<evidence type="ECO:0000313" key="6">
    <source>
        <dbReference type="EMBL" id="KRX25722.1"/>
    </source>
</evidence>
<dbReference type="EMBL" id="JYDL01000010">
    <property type="protein sequence ID" value="KRX25722.1"/>
    <property type="molecule type" value="Genomic_DNA"/>
</dbReference>